<evidence type="ECO:0000313" key="4">
    <source>
        <dbReference type="Proteomes" id="UP000606274"/>
    </source>
</evidence>
<feature type="domain" description="C-type lectin" evidence="2">
    <location>
        <begin position="533"/>
        <end position="634"/>
    </location>
</feature>
<dbReference type="AlphaFoldDB" id="A0A8T0BJL8"/>
<feature type="domain" description="C-type lectin" evidence="2">
    <location>
        <begin position="414"/>
        <end position="524"/>
    </location>
</feature>
<dbReference type="PROSITE" id="PS00615">
    <property type="entry name" value="C_TYPE_LECTIN_1"/>
    <property type="match status" value="1"/>
</dbReference>
<dbReference type="InterPro" id="IPR001304">
    <property type="entry name" value="C-type_lectin-like"/>
</dbReference>
<accession>A0A8T0BJL8</accession>
<feature type="domain" description="C-type lectin" evidence="2">
    <location>
        <begin position="207"/>
        <end position="278"/>
    </location>
</feature>
<dbReference type="PANTHER" id="PTHR45784:SF3">
    <property type="entry name" value="C-TYPE LECTIN DOMAIN FAMILY 4 MEMBER K-LIKE-RELATED"/>
    <property type="match status" value="1"/>
</dbReference>
<evidence type="ECO:0000256" key="1">
    <source>
        <dbReference type="ARBA" id="ARBA00023157"/>
    </source>
</evidence>
<keyword evidence="1" id="KW-1015">Disulfide bond</keyword>
<organism evidence="3 4">
    <name type="scientific">Silurus meridionalis</name>
    <name type="common">Southern catfish</name>
    <name type="synonym">Silurus soldatovi meridionalis</name>
    <dbReference type="NCBI Taxonomy" id="175797"/>
    <lineage>
        <taxon>Eukaryota</taxon>
        <taxon>Metazoa</taxon>
        <taxon>Chordata</taxon>
        <taxon>Craniata</taxon>
        <taxon>Vertebrata</taxon>
        <taxon>Euteleostomi</taxon>
        <taxon>Actinopterygii</taxon>
        <taxon>Neopterygii</taxon>
        <taxon>Teleostei</taxon>
        <taxon>Ostariophysi</taxon>
        <taxon>Siluriformes</taxon>
        <taxon>Siluridae</taxon>
        <taxon>Silurus</taxon>
    </lineage>
</organism>
<dbReference type="CDD" id="cd00037">
    <property type="entry name" value="CLECT"/>
    <property type="match status" value="1"/>
</dbReference>
<reference evidence="3" key="1">
    <citation type="submission" date="2020-08" db="EMBL/GenBank/DDBJ databases">
        <title>Chromosome-level assembly of Southern catfish (Silurus meridionalis) provides insights into visual adaptation to the nocturnal and benthic lifestyles.</title>
        <authorList>
            <person name="Zhang Y."/>
            <person name="Wang D."/>
            <person name="Peng Z."/>
        </authorList>
    </citation>
    <scope>NUCLEOTIDE SEQUENCE</scope>
    <source>
        <strain evidence="3">SWU-2019-XX</strain>
        <tissue evidence="3">Muscle</tissue>
    </source>
</reference>
<feature type="domain" description="C-type lectin" evidence="2">
    <location>
        <begin position="290"/>
        <end position="400"/>
    </location>
</feature>
<name>A0A8T0BJL8_SILME</name>
<dbReference type="InterPro" id="IPR018378">
    <property type="entry name" value="C-type_lectin_CS"/>
</dbReference>
<dbReference type="PROSITE" id="PS50041">
    <property type="entry name" value="C_TYPE_LECTIN_2"/>
    <property type="match status" value="5"/>
</dbReference>
<protein>
    <recommendedName>
        <fullName evidence="2">C-type lectin domain-containing protein</fullName>
    </recommendedName>
</protein>
<gene>
    <name evidence="3" type="ORF">HF521_020992</name>
</gene>
<dbReference type="EMBL" id="JABFDY010000007">
    <property type="protein sequence ID" value="KAF7705706.1"/>
    <property type="molecule type" value="Genomic_DNA"/>
</dbReference>
<evidence type="ECO:0000313" key="3">
    <source>
        <dbReference type="EMBL" id="KAF7705706.1"/>
    </source>
</evidence>
<proteinExistence type="predicted"/>
<keyword evidence="4" id="KW-1185">Reference proteome</keyword>
<dbReference type="Proteomes" id="UP000606274">
    <property type="component" value="Unassembled WGS sequence"/>
</dbReference>
<dbReference type="PANTHER" id="PTHR45784">
    <property type="entry name" value="C-TYPE LECTIN DOMAIN FAMILY 20 MEMBER A-RELATED"/>
    <property type="match status" value="1"/>
</dbReference>
<sequence>MCPNLADYTAPRSNPADGATLCLNLADLSCRPESLSDNQGPAPKGRHKETRSMLCLAFPDLKGISPSGCLPQIPLRPFPVLILGHGCLYRFIPFTLSIPRKYYLIQQGKIWSDAQTYCRATHTDLATIEDAKNMIRVQYVAQSENFKSSAWIGLSNDVNSWHWSMGNQPLGSFYTWFGTNPDNWKGKEACVTIAPSGWYDCPCANVYPFVCYDATKSTGQYIYYSSLKNWSDAQSYCRQYHTDLASAKTSTENSIIKAMIKVNTWFGLFRDSWKWSDGFIPFTLSIPRKYYLIQQGKIWSDAQTYCRATHTDLATIEDAKNMIRVQYVTQSENFNSSAWIGLSNDVNSWHWSMGNQPLGSFYTWFGTNPDNWKGKEACVTIAPSGWYDCPCANVYPFVCYDGFISFTLSIPRKYYLIHQGKRWSDAQTYCRTTHTDLATIEDAKNMVRVQYVTQSKIFNSSAWIGLSNDVNSWHWSMGNQPLGSFYMWFAPNPDNWNGVESCGAIAPWGWNDSPCSKLLPFVCYNATKSTGQYIYFSSLKNWSDAQSYCRQYHTDLASAKTSTENSIIKAMISDDTWFGLFRDSWKWSDGTIFTSIPMMPGQPDNLLKNENCMALTNSEASDELCSDIKPFFCYSSITERKQIIRVKLQANSDVNDPSLKEAVLNKIWQKLSVYWNITVKWRGIRRIGV</sequence>
<dbReference type="SUPFAM" id="SSF56436">
    <property type="entry name" value="C-type lectin-like"/>
    <property type="match status" value="5"/>
</dbReference>
<evidence type="ECO:0000259" key="2">
    <source>
        <dbReference type="PROSITE" id="PS50041"/>
    </source>
</evidence>
<dbReference type="SMART" id="SM00034">
    <property type="entry name" value="CLECT"/>
    <property type="match status" value="4"/>
</dbReference>
<dbReference type="Pfam" id="PF00059">
    <property type="entry name" value="Lectin_C"/>
    <property type="match status" value="5"/>
</dbReference>
<dbReference type="InterPro" id="IPR016187">
    <property type="entry name" value="CTDL_fold"/>
</dbReference>
<feature type="domain" description="C-type lectin" evidence="2">
    <location>
        <begin position="102"/>
        <end position="212"/>
    </location>
</feature>
<dbReference type="Gene3D" id="3.10.100.10">
    <property type="entry name" value="Mannose-Binding Protein A, subunit A"/>
    <property type="match status" value="5"/>
</dbReference>
<dbReference type="InterPro" id="IPR016186">
    <property type="entry name" value="C-type_lectin-like/link_sf"/>
</dbReference>
<comment type="caution">
    <text evidence="3">The sequence shown here is derived from an EMBL/GenBank/DDBJ whole genome shotgun (WGS) entry which is preliminary data.</text>
</comment>